<dbReference type="SUPFAM" id="SSF81338">
    <property type="entry name" value="Aquaporin-like"/>
    <property type="match status" value="1"/>
</dbReference>
<evidence type="ECO:0000313" key="9">
    <source>
        <dbReference type="EMBL" id="CAD8842042.1"/>
    </source>
</evidence>
<keyword evidence="2 7" id="KW-0813">Transport</keyword>
<dbReference type="PANTHER" id="PTHR45665">
    <property type="entry name" value="AQUAPORIN-8"/>
    <property type="match status" value="1"/>
</dbReference>
<feature type="transmembrane region" description="Helical" evidence="8">
    <location>
        <begin position="127"/>
        <end position="147"/>
    </location>
</feature>
<dbReference type="AlphaFoldDB" id="A0A7S1A537"/>
<dbReference type="InterPro" id="IPR023271">
    <property type="entry name" value="Aquaporin-like"/>
</dbReference>
<proteinExistence type="inferred from homology"/>
<organism evidence="9">
    <name type="scientific">Noctiluca scintillans</name>
    <name type="common">Sea sparkle</name>
    <name type="synonym">Red tide dinoflagellate</name>
    <dbReference type="NCBI Taxonomy" id="2966"/>
    <lineage>
        <taxon>Eukaryota</taxon>
        <taxon>Sar</taxon>
        <taxon>Alveolata</taxon>
        <taxon>Dinophyceae</taxon>
        <taxon>Noctilucales</taxon>
        <taxon>Noctilucaceae</taxon>
        <taxon>Noctiluca</taxon>
    </lineage>
</organism>
<dbReference type="Pfam" id="PF00230">
    <property type="entry name" value="MIP"/>
    <property type="match status" value="1"/>
</dbReference>
<sequence length="289" mass="31710">MEELLAELASRSSAFNEYASLRLQYHGAPHVVLPLVVVLFLCLLSYLVGRRNYFSRELFGSMVMIVSQVTAGKWVGGEMWLQTWLWHAFGVIWSDLLMGGPHVNPAVSLCMWALGKISMTGFLGRSCAQVLGCVVAFPLCQEVSMAFSLRPLQGPALDPAVSFPLAVQHEALATFFLLVSILLFNFELPVRRVYFAKQGLMALVIRILIELCGAAGPAMNPALAFGWATYDAFENQGVYALPGCVEHYLCYWAAPFTSALLAAALYAVHSGTPFFGNRLWSKSDTTLLG</sequence>
<dbReference type="EMBL" id="HBFQ01023341">
    <property type="protein sequence ID" value="CAD8842042.1"/>
    <property type="molecule type" value="Transcribed_RNA"/>
</dbReference>
<feature type="transmembrane region" description="Helical" evidence="8">
    <location>
        <begin position="31"/>
        <end position="49"/>
    </location>
</feature>
<protein>
    <recommendedName>
        <fullName evidence="10">Aquaporin</fullName>
    </recommendedName>
</protein>
<dbReference type="GO" id="GO:0016020">
    <property type="term" value="C:membrane"/>
    <property type="evidence" value="ECO:0007669"/>
    <property type="project" value="InterPro"/>
</dbReference>
<dbReference type="Gene3D" id="1.20.1080.10">
    <property type="entry name" value="Glycerol uptake facilitator protein"/>
    <property type="match status" value="1"/>
</dbReference>
<evidence type="ECO:0000256" key="6">
    <source>
        <dbReference type="ARBA" id="ARBA00023136"/>
    </source>
</evidence>
<dbReference type="PRINTS" id="PR00783">
    <property type="entry name" value="MINTRINSICP"/>
</dbReference>
<evidence type="ECO:0000256" key="2">
    <source>
        <dbReference type="ARBA" id="ARBA00022448"/>
    </source>
</evidence>
<name>A0A7S1A537_NOCSC</name>
<dbReference type="GO" id="GO:0012505">
    <property type="term" value="C:endomembrane system"/>
    <property type="evidence" value="ECO:0007669"/>
    <property type="project" value="UniProtKB-SubCell"/>
</dbReference>
<accession>A0A7S1A537</accession>
<dbReference type="InterPro" id="IPR000425">
    <property type="entry name" value="MIP"/>
</dbReference>
<evidence type="ECO:0000256" key="4">
    <source>
        <dbReference type="ARBA" id="ARBA00022737"/>
    </source>
</evidence>
<evidence type="ECO:0000256" key="3">
    <source>
        <dbReference type="ARBA" id="ARBA00022692"/>
    </source>
</evidence>
<reference evidence="9" key="1">
    <citation type="submission" date="2021-01" db="EMBL/GenBank/DDBJ databases">
        <authorList>
            <person name="Corre E."/>
            <person name="Pelletier E."/>
            <person name="Niang G."/>
            <person name="Scheremetjew M."/>
            <person name="Finn R."/>
            <person name="Kale V."/>
            <person name="Holt S."/>
            <person name="Cochrane G."/>
            <person name="Meng A."/>
            <person name="Brown T."/>
            <person name="Cohen L."/>
        </authorList>
    </citation>
    <scope>NUCLEOTIDE SEQUENCE</scope>
</reference>
<comment type="subcellular location">
    <subcellularLocation>
        <location evidence="1">Endomembrane system</location>
        <topology evidence="1">Multi-pass membrane protein</topology>
    </subcellularLocation>
</comment>
<dbReference type="GO" id="GO:0005737">
    <property type="term" value="C:cytoplasm"/>
    <property type="evidence" value="ECO:0007669"/>
    <property type="project" value="UniProtKB-ARBA"/>
</dbReference>
<comment type="similarity">
    <text evidence="7">Belongs to the MIP/aquaporin (TC 1.A.8) family.</text>
</comment>
<dbReference type="PANTHER" id="PTHR45665:SF9">
    <property type="entry name" value="AQUAPORIN-8"/>
    <property type="match status" value="1"/>
</dbReference>
<evidence type="ECO:0000256" key="7">
    <source>
        <dbReference type="RuleBase" id="RU000477"/>
    </source>
</evidence>
<feature type="transmembrane region" description="Helical" evidence="8">
    <location>
        <begin position="207"/>
        <end position="228"/>
    </location>
</feature>
<evidence type="ECO:0000256" key="8">
    <source>
        <dbReference type="SAM" id="Phobius"/>
    </source>
</evidence>
<gene>
    <name evidence="9" type="ORF">NSCI0253_LOCUS16390</name>
</gene>
<feature type="transmembrane region" description="Helical" evidence="8">
    <location>
        <begin position="167"/>
        <end position="186"/>
    </location>
</feature>
<keyword evidence="4" id="KW-0677">Repeat</keyword>
<dbReference type="GO" id="GO:0019755">
    <property type="term" value="P:one-carbon compound transport"/>
    <property type="evidence" value="ECO:0007669"/>
    <property type="project" value="UniProtKB-ARBA"/>
</dbReference>
<evidence type="ECO:0008006" key="10">
    <source>
        <dbReference type="Google" id="ProtNLM"/>
    </source>
</evidence>
<dbReference type="InterPro" id="IPR034294">
    <property type="entry name" value="Aquaporin_transptr"/>
</dbReference>
<dbReference type="GO" id="GO:0015250">
    <property type="term" value="F:water channel activity"/>
    <property type="evidence" value="ECO:0007669"/>
    <property type="project" value="TreeGrafter"/>
</dbReference>
<keyword evidence="6 8" id="KW-0472">Membrane</keyword>
<keyword evidence="5 8" id="KW-1133">Transmembrane helix</keyword>
<evidence type="ECO:0000256" key="1">
    <source>
        <dbReference type="ARBA" id="ARBA00004127"/>
    </source>
</evidence>
<feature type="transmembrane region" description="Helical" evidence="8">
    <location>
        <begin position="248"/>
        <end position="268"/>
    </location>
</feature>
<keyword evidence="3 7" id="KW-0812">Transmembrane</keyword>
<evidence type="ECO:0000256" key="5">
    <source>
        <dbReference type="ARBA" id="ARBA00022989"/>
    </source>
</evidence>